<comment type="similarity">
    <text evidence="1 3">Belongs to the short-chain dehydrogenases/reductases (SDR) family.</text>
</comment>
<keyword evidence="2" id="KW-0560">Oxidoreductase</keyword>
<dbReference type="eggNOG" id="COG4221">
    <property type="taxonomic scope" value="Bacteria"/>
</dbReference>
<evidence type="ECO:0000313" key="5">
    <source>
        <dbReference type="EMBL" id="KEO81380.1"/>
    </source>
</evidence>
<feature type="domain" description="Ketoreductase" evidence="4">
    <location>
        <begin position="4"/>
        <end position="186"/>
    </location>
</feature>
<evidence type="ECO:0000256" key="1">
    <source>
        <dbReference type="ARBA" id="ARBA00006484"/>
    </source>
</evidence>
<dbReference type="EMBL" id="JMIR01000039">
    <property type="protein sequence ID" value="KEO81380.1"/>
    <property type="molecule type" value="Genomic_DNA"/>
</dbReference>
<dbReference type="PRINTS" id="PR00081">
    <property type="entry name" value="GDHRDH"/>
</dbReference>
<dbReference type="RefSeq" id="WP_038093451.1">
    <property type="nucleotide sequence ID" value="NZ_JMIR01000039.1"/>
</dbReference>
<dbReference type="PANTHER" id="PTHR43976:SF16">
    <property type="entry name" value="SHORT-CHAIN DEHYDROGENASE_REDUCTASE FAMILY PROTEIN"/>
    <property type="match status" value="1"/>
</dbReference>
<sequence>MNRKVVLITGTSSGFGLLSSVALLREGYYVVATMRDLGKAAALKQAVREAGLSLADMEVQALDVTEEAAVQTVVDDVLARLGRIDVLINNAGYAHGGFIEEISMDEYRAQFETNFFGAVAMTKAVLPSMRERRSGKILMISSISGRFGFPGMSPYTSSKYALEGFSESLRHEMRPFGVSVVLIEPASYRTNIWAKGIERGGEIDSDSPYAPALTKMAAYAAAMNDRGSDPREVITLISRVLQDPRPVLRYPVGKGLKPLLFLLRFLPQRLVDRMVAKRM</sequence>
<proteinExistence type="inferred from homology"/>
<dbReference type="InterPro" id="IPR057326">
    <property type="entry name" value="KR_dom"/>
</dbReference>
<name>A0A074LLD5_9BACL</name>
<organism evidence="5 6">
    <name type="scientific">Tumebacillus flagellatus</name>
    <dbReference type="NCBI Taxonomy" id="1157490"/>
    <lineage>
        <taxon>Bacteria</taxon>
        <taxon>Bacillati</taxon>
        <taxon>Bacillota</taxon>
        <taxon>Bacilli</taxon>
        <taxon>Bacillales</taxon>
        <taxon>Alicyclobacillaceae</taxon>
        <taxon>Tumebacillus</taxon>
    </lineage>
</organism>
<comment type="caution">
    <text evidence="5">The sequence shown here is derived from an EMBL/GenBank/DDBJ whole genome shotgun (WGS) entry which is preliminary data.</text>
</comment>
<evidence type="ECO:0000259" key="4">
    <source>
        <dbReference type="SMART" id="SM00822"/>
    </source>
</evidence>
<dbReference type="InterPro" id="IPR051911">
    <property type="entry name" value="SDR_oxidoreductase"/>
</dbReference>
<dbReference type="PRINTS" id="PR00080">
    <property type="entry name" value="SDRFAMILY"/>
</dbReference>
<dbReference type="Pfam" id="PF00106">
    <property type="entry name" value="adh_short"/>
    <property type="match status" value="1"/>
</dbReference>
<dbReference type="SUPFAM" id="SSF51735">
    <property type="entry name" value="NAD(P)-binding Rossmann-fold domains"/>
    <property type="match status" value="1"/>
</dbReference>
<dbReference type="Gene3D" id="3.40.50.720">
    <property type="entry name" value="NAD(P)-binding Rossmann-like Domain"/>
    <property type="match status" value="1"/>
</dbReference>
<dbReference type="CDD" id="cd05374">
    <property type="entry name" value="17beta-HSD-like_SDR_c"/>
    <property type="match status" value="1"/>
</dbReference>
<evidence type="ECO:0000256" key="2">
    <source>
        <dbReference type="ARBA" id="ARBA00023002"/>
    </source>
</evidence>
<accession>A0A074LLD5</accession>
<dbReference type="InterPro" id="IPR002347">
    <property type="entry name" value="SDR_fam"/>
</dbReference>
<dbReference type="SMART" id="SM00822">
    <property type="entry name" value="PKS_KR"/>
    <property type="match status" value="1"/>
</dbReference>
<dbReference type="PANTHER" id="PTHR43976">
    <property type="entry name" value="SHORT CHAIN DEHYDROGENASE"/>
    <property type="match status" value="1"/>
</dbReference>
<evidence type="ECO:0000256" key="3">
    <source>
        <dbReference type="RuleBase" id="RU000363"/>
    </source>
</evidence>
<gene>
    <name evidence="5" type="ORF">EL26_21320</name>
</gene>
<reference evidence="5 6" key="1">
    <citation type="journal article" date="2013" name="Int. J. Syst. Evol. Microbiol.">
        <title>Tumebacillus flagellatus sp. nov., an alpha-amylase/pullulanase-producing bacterium isolated from cassava wastewater.</title>
        <authorList>
            <person name="Wang Q."/>
            <person name="Xie N."/>
            <person name="Qin Y."/>
            <person name="Shen N."/>
            <person name="Zhu J."/>
            <person name="Mi H."/>
            <person name="Huang R."/>
        </authorList>
    </citation>
    <scope>NUCLEOTIDE SEQUENCE [LARGE SCALE GENOMIC DNA]</scope>
    <source>
        <strain evidence="5 6">GST4</strain>
    </source>
</reference>
<protein>
    <submittedName>
        <fullName evidence="5">Short-chain dehydrogenase</fullName>
    </submittedName>
</protein>
<dbReference type="Proteomes" id="UP000027931">
    <property type="component" value="Unassembled WGS sequence"/>
</dbReference>
<dbReference type="InterPro" id="IPR036291">
    <property type="entry name" value="NAD(P)-bd_dom_sf"/>
</dbReference>
<dbReference type="OrthoDB" id="9775296at2"/>
<dbReference type="InterPro" id="IPR020904">
    <property type="entry name" value="Sc_DH/Rdtase_CS"/>
</dbReference>
<evidence type="ECO:0000313" key="6">
    <source>
        <dbReference type="Proteomes" id="UP000027931"/>
    </source>
</evidence>
<keyword evidence="6" id="KW-1185">Reference proteome</keyword>
<dbReference type="GO" id="GO:0016491">
    <property type="term" value="F:oxidoreductase activity"/>
    <property type="evidence" value="ECO:0007669"/>
    <property type="project" value="UniProtKB-KW"/>
</dbReference>
<dbReference type="STRING" id="1157490.EL26_21320"/>
<dbReference type="PROSITE" id="PS00061">
    <property type="entry name" value="ADH_SHORT"/>
    <property type="match status" value="1"/>
</dbReference>
<dbReference type="NCBIfam" id="NF005372">
    <property type="entry name" value="PRK06914.1"/>
    <property type="match status" value="1"/>
</dbReference>
<dbReference type="AlphaFoldDB" id="A0A074LLD5"/>